<comment type="caution">
    <text evidence="1">The sequence shown here is derived from an EMBL/GenBank/DDBJ whole genome shotgun (WGS) entry which is preliminary data.</text>
</comment>
<accession>A0A411YXH0</accession>
<evidence type="ECO:0000313" key="2">
    <source>
        <dbReference type="Proteomes" id="UP000284547"/>
    </source>
</evidence>
<reference evidence="1 2" key="1">
    <citation type="submission" date="2018-08" db="EMBL/GenBank/DDBJ databases">
        <title>Flavobacterium tibetense sp. nov., isolated from a wetland YonghuCo on Tibetan Plateau.</title>
        <authorList>
            <person name="Phurbu D."/>
            <person name="Lu H."/>
            <person name="Xing P."/>
        </authorList>
    </citation>
    <scope>NUCLEOTIDE SEQUENCE [LARGE SCALE GENOMIC DNA]</scope>
    <source>
        <strain evidence="1 2">DJC</strain>
    </source>
</reference>
<name>A0A411YXH0_9RHOB</name>
<evidence type="ECO:0000313" key="1">
    <source>
        <dbReference type="EMBL" id="RGP35546.1"/>
    </source>
</evidence>
<keyword evidence="2" id="KW-1185">Reference proteome</keyword>
<proteinExistence type="predicted"/>
<dbReference type="AlphaFoldDB" id="A0A411YXH0"/>
<sequence>MALACAAPLLAQTADPGSIWSFPTTPDQPQTGDGTAQLDMLPIDKERLLIDAKLKSLAEQNLMTARINDISSYSNDTVMGLSAILSESDDPCTQAVRAAVYLDGHLAEADWTEVGKGYLDRPVTLALETVLIFVTPDVPGQLSDVTSSVRALSNSLNVVSKVLNGYDAYKNANKHYAETQLIRDGVATNEIVQQAARGNWTEADLTRERQALLVSAQSKAEEMLALQTRISDGLKEVDTRYEEAVQIAKYELEREVARLSGNNPDSPMNSLLNLNDYPAATRAYDNKIDAAGAVRAQEHQEVVERSYQRMREAQFATEKALAQVEALARYSAPLARGECSKIRRDGPIAKPTTKPDAVSEVLKLPDDKLMIFLKSIGLTPSADLMNCVCRSAGYGSSGTSQYYHPDTIGTYDKRYSCQQPGPPCIVAGFGCSRYPLPSDKDIWTNCGKSAGQDVPAAINQAVKARQQQD</sequence>
<dbReference type="EMBL" id="QWEY01000014">
    <property type="protein sequence ID" value="RGP35546.1"/>
    <property type="molecule type" value="Genomic_DNA"/>
</dbReference>
<protein>
    <submittedName>
        <fullName evidence="1">Uncharacterized protein</fullName>
    </submittedName>
</protein>
<gene>
    <name evidence="1" type="ORF">D1012_19260</name>
</gene>
<dbReference type="Proteomes" id="UP000284547">
    <property type="component" value="Unassembled WGS sequence"/>
</dbReference>
<organism evidence="1 2">
    <name type="scientific">Pseudotabrizicola alkalilacus</name>
    <dbReference type="NCBI Taxonomy" id="2305252"/>
    <lineage>
        <taxon>Bacteria</taxon>
        <taxon>Pseudomonadati</taxon>
        <taxon>Pseudomonadota</taxon>
        <taxon>Alphaproteobacteria</taxon>
        <taxon>Rhodobacterales</taxon>
        <taxon>Paracoccaceae</taxon>
        <taxon>Pseudotabrizicola</taxon>
    </lineage>
</organism>